<dbReference type="Pfam" id="PF09374">
    <property type="entry name" value="PG_binding_3"/>
    <property type="match status" value="1"/>
</dbReference>
<dbReference type="InterPro" id="IPR023346">
    <property type="entry name" value="Lysozyme-like_dom_sf"/>
</dbReference>
<dbReference type="SUPFAM" id="SSF53955">
    <property type="entry name" value="Lysozyme-like"/>
    <property type="match status" value="1"/>
</dbReference>
<feature type="domain" description="TtsA-like Glycoside hydrolase family 108" evidence="1">
    <location>
        <begin position="9"/>
        <end position="93"/>
    </location>
</feature>
<reference evidence="3" key="1">
    <citation type="journal article" date="2015" name="Nature">
        <title>Complex archaea that bridge the gap between prokaryotes and eukaryotes.</title>
        <authorList>
            <person name="Spang A."/>
            <person name="Saw J.H."/>
            <person name="Jorgensen S.L."/>
            <person name="Zaremba-Niedzwiedzka K."/>
            <person name="Martijn J."/>
            <person name="Lind A.E."/>
            <person name="van Eijk R."/>
            <person name="Schleper C."/>
            <person name="Guy L."/>
            <person name="Ettema T.J."/>
        </authorList>
    </citation>
    <scope>NUCLEOTIDE SEQUENCE</scope>
</reference>
<dbReference type="CDD" id="cd13926">
    <property type="entry name" value="N-acetylmuramidase_GH108"/>
    <property type="match status" value="1"/>
</dbReference>
<evidence type="ECO:0000313" key="3">
    <source>
        <dbReference type="EMBL" id="KKK52399.1"/>
    </source>
</evidence>
<evidence type="ECO:0000259" key="2">
    <source>
        <dbReference type="Pfam" id="PF09374"/>
    </source>
</evidence>
<dbReference type="EMBL" id="LAZR01067031">
    <property type="protein sequence ID" value="KKK52399.1"/>
    <property type="molecule type" value="Genomic_DNA"/>
</dbReference>
<accession>A0A0F8YE43</accession>
<comment type="caution">
    <text evidence="3">The sequence shown here is derived from an EMBL/GenBank/DDBJ whole genome shotgun (WGS) entry which is preliminary data.</text>
</comment>
<gene>
    <name evidence="3" type="ORF">LCGC14_3105300</name>
</gene>
<dbReference type="Pfam" id="PF05838">
    <property type="entry name" value="Glyco_hydro_108"/>
    <property type="match status" value="1"/>
</dbReference>
<organism evidence="3">
    <name type="scientific">marine sediment metagenome</name>
    <dbReference type="NCBI Taxonomy" id="412755"/>
    <lineage>
        <taxon>unclassified sequences</taxon>
        <taxon>metagenomes</taxon>
        <taxon>ecological metagenomes</taxon>
    </lineage>
</organism>
<proteinExistence type="predicted"/>
<dbReference type="AlphaFoldDB" id="A0A0F8YE43"/>
<sequence>MALFSLSLNAVLKHEGGYVDDPDDRGGATNLGITQATLADWWGKDVTAEDVKALTTTEASGIYKARYWDKMSLDLILSQPLAEAVMDFGVNAGVKAAGKALQKAANWVQKDRLRGELVEDGDIGPITQRFINTTNERMLILKFFEVRTRYYTSICRGRPVNRKFLYAWMTRSLDHV</sequence>
<dbReference type="InterPro" id="IPR018537">
    <property type="entry name" value="Peptidoglycan-bd_3"/>
</dbReference>
<evidence type="ECO:0000259" key="1">
    <source>
        <dbReference type="Pfam" id="PF05838"/>
    </source>
</evidence>
<name>A0A0F8YE43_9ZZZZ</name>
<protein>
    <submittedName>
        <fullName evidence="3">Uncharacterized protein</fullName>
    </submittedName>
</protein>
<dbReference type="InterPro" id="IPR008565">
    <property type="entry name" value="TtsA-like_GH18_dom"/>
</dbReference>
<dbReference type="Gene3D" id="1.20.141.10">
    <property type="entry name" value="Chitosanase, subunit A, domain 1"/>
    <property type="match status" value="1"/>
</dbReference>
<feature type="domain" description="Peptidoglycan binding" evidence="2">
    <location>
        <begin position="105"/>
        <end position="171"/>
    </location>
</feature>